<organism evidence="5 6">
    <name type="scientific">Fusarium tjaetaba</name>
    <dbReference type="NCBI Taxonomy" id="1567544"/>
    <lineage>
        <taxon>Eukaryota</taxon>
        <taxon>Fungi</taxon>
        <taxon>Dikarya</taxon>
        <taxon>Ascomycota</taxon>
        <taxon>Pezizomycotina</taxon>
        <taxon>Sordariomycetes</taxon>
        <taxon>Hypocreomycetidae</taxon>
        <taxon>Hypocreales</taxon>
        <taxon>Nectriaceae</taxon>
        <taxon>Fusarium</taxon>
        <taxon>Fusarium fujikuroi species complex</taxon>
    </lineage>
</organism>
<gene>
    <name evidence="5" type="ORF">FTJAE_6673</name>
</gene>
<feature type="domain" description="HORMA" evidence="4">
    <location>
        <begin position="13"/>
        <end position="228"/>
    </location>
</feature>
<comment type="caution">
    <text evidence="5">The sequence shown here is derived from an EMBL/GenBank/DDBJ whole genome shotgun (WGS) entry which is preliminary data.</text>
</comment>
<sequence length="236" mass="25874">METGPLIPASHASHLLSSFATFLTLTLHTLLYHRALYPKTTFLTARALNLPVHQSRHPGLCTWINDAVASVAAQLRKGTVRRIAIAMHAAKTFDVLERWVFDVDLFPAGWGDREEATYNPALVEGDDDDDGVVNWTDVNEALRGALTRIAQKAEMMPDLPQGSTFTVAVELRDDANAPIGHPQHWIPSQPNLQPPNDTSLKQGSSLGGQSTTAIRSVQAGPLFFNCWIEQSELITS</sequence>
<keyword evidence="3" id="KW-1133">Transmembrane helix</keyword>
<accession>A0A8H5RGZ0</accession>
<dbReference type="PANTHER" id="PTHR11842:SF10">
    <property type="entry name" value="MITOTIC SPINDLE ASSEMBLY CHECKPOINT PROTEIN MAD2B"/>
    <property type="match status" value="1"/>
</dbReference>
<comment type="similarity">
    <text evidence="1">Belongs to the MAD2 family.</text>
</comment>
<dbReference type="AlphaFoldDB" id="A0A8H5RGZ0"/>
<dbReference type="PANTHER" id="PTHR11842">
    <property type="entry name" value="MITOTIC SPINDLE ASSEMBLY CHECKPOINT PROTEIN MAD2"/>
    <property type="match status" value="1"/>
</dbReference>
<keyword evidence="6" id="KW-1185">Reference proteome</keyword>
<dbReference type="PROSITE" id="PS50815">
    <property type="entry name" value="HORMA"/>
    <property type="match status" value="1"/>
</dbReference>
<dbReference type="SUPFAM" id="SSF56019">
    <property type="entry name" value="The spindle assembly checkpoint protein mad2"/>
    <property type="match status" value="1"/>
</dbReference>
<feature type="region of interest" description="Disordered" evidence="2">
    <location>
        <begin position="178"/>
        <end position="209"/>
    </location>
</feature>
<reference evidence="5 6" key="1">
    <citation type="submission" date="2020-05" db="EMBL/GenBank/DDBJ databases">
        <title>Identification and distribution of gene clusters putatively required for synthesis of sphingolipid metabolism inhibitors in phylogenetically diverse species of the filamentous fungus Fusarium.</title>
        <authorList>
            <person name="Kim H.-S."/>
            <person name="Busman M."/>
            <person name="Brown D.W."/>
            <person name="Divon H."/>
            <person name="Uhlig S."/>
            <person name="Proctor R.H."/>
        </authorList>
    </citation>
    <scope>NUCLEOTIDE SEQUENCE [LARGE SCALE GENOMIC DNA]</scope>
    <source>
        <strain evidence="5 6">NRRL 66243</strain>
    </source>
</reference>
<dbReference type="EMBL" id="JAAQRI010000130">
    <property type="protein sequence ID" value="KAF5634466.1"/>
    <property type="molecule type" value="Genomic_DNA"/>
</dbReference>
<feature type="compositionally biased region" description="Polar residues" evidence="2">
    <location>
        <begin position="186"/>
        <end position="197"/>
    </location>
</feature>
<feature type="compositionally biased region" description="Low complexity" evidence="2">
    <location>
        <begin position="198"/>
        <end position="209"/>
    </location>
</feature>
<keyword evidence="3" id="KW-0472">Membrane</keyword>
<proteinExistence type="inferred from homology"/>
<dbReference type="InterPro" id="IPR045091">
    <property type="entry name" value="Mad2-like"/>
</dbReference>
<dbReference type="RefSeq" id="XP_037206216.1">
    <property type="nucleotide sequence ID" value="XM_037353309.1"/>
</dbReference>
<dbReference type="Proteomes" id="UP000530670">
    <property type="component" value="Unassembled WGS sequence"/>
</dbReference>
<evidence type="ECO:0000256" key="3">
    <source>
        <dbReference type="SAM" id="Phobius"/>
    </source>
</evidence>
<keyword evidence="3" id="KW-0812">Transmembrane</keyword>
<evidence type="ECO:0000256" key="2">
    <source>
        <dbReference type="SAM" id="MobiDB-lite"/>
    </source>
</evidence>
<dbReference type="Gene3D" id="3.30.900.10">
    <property type="entry name" value="HORMA domain"/>
    <property type="match status" value="1"/>
</dbReference>
<dbReference type="Pfam" id="PF02301">
    <property type="entry name" value="HORMA"/>
    <property type="match status" value="1"/>
</dbReference>
<dbReference type="PROSITE" id="PS00018">
    <property type="entry name" value="EF_HAND_1"/>
    <property type="match status" value="1"/>
</dbReference>
<dbReference type="InterPro" id="IPR018247">
    <property type="entry name" value="EF_Hand_1_Ca_BS"/>
</dbReference>
<dbReference type="OrthoDB" id="21254at2759"/>
<evidence type="ECO:0000259" key="4">
    <source>
        <dbReference type="PROSITE" id="PS50815"/>
    </source>
</evidence>
<dbReference type="InterPro" id="IPR003511">
    <property type="entry name" value="HORMA_dom"/>
</dbReference>
<protein>
    <submittedName>
        <fullName evidence="5">Mitotic spindle assembly checkpoint MAD2</fullName>
    </submittedName>
</protein>
<feature type="transmembrane region" description="Helical" evidence="3">
    <location>
        <begin position="12"/>
        <end position="32"/>
    </location>
</feature>
<evidence type="ECO:0000313" key="6">
    <source>
        <dbReference type="Proteomes" id="UP000530670"/>
    </source>
</evidence>
<dbReference type="InterPro" id="IPR036570">
    <property type="entry name" value="HORMA_dom_sf"/>
</dbReference>
<dbReference type="GO" id="GO:0016035">
    <property type="term" value="C:zeta DNA polymerase complex"/>
    <property type="evidence" value="ECO:0007669"/>
    <property type="project" value="TreeGrafter"/>
</dbReference>
<evidence type="ECO:0000313" key="5">
    <source>
        <dbReference type="EMBL" id="KAF5634466.1"/>
    </source>
</evidence>
<dbReference type="GeneID" id="59305579"/>
<name>A0A8H5RGZ0_9HYPO</name>
<evidence type="ECO:0000256" key="1">
    <source>
        <dbReference type="ARBA" id="ARBA00010348"/>
    </source>
</evidence>